<dbReference type="EMBL" id="HBGA01112241">
    <property type="protein sequence ID" value="CAD9030624.1"/>
    <property type="molecule type" value="Transcribed_RNA"/>
</dbReference>
<protein>
    <submittedName>
        <fullName evidence="1">Uncharacterized protein</fullName>
    </submittedName>
</protein>
<dbReference type="AlphaFoldDB" id="A0A7S1NMK4"/>
<name>A0A7S1NMK4_9EUGL</name>
<accession>A0A7S1NMK4</accession>
<proteinExistence type="predicted"/>
<sequence>MVEVQVEDQGTGTHAALSSPCLACWMARPYLIKAGQLLFESCLLGSDPCTLMRTHTHTRTHAITCGLINFFLPRLSEAVYVWLVRGASTEHSDVHAPVHRMHIFWSMFWPKQSSL</sequence>
<gene>
    <name evidence="1" type="ORF">EGYM00392_LOCUS41764</name>
</gene>
<organism evidence="1">
    <name type="scientific">Eutreptiella gymnastica</name>
    <dbReference type="NCBI Taxonomy" id="73025"/>
    <lineage>
        <taxon>Eukaryota</taxon>
        <taxon>Discoba</taxon>
        <taxon>Euglenozoa</taxon>
        <taxon>Euglenida</taxon>
        <taxon>Spirocuta</taxon>
        <taxon>Euglenophyceae</taxon>
        <taxon>Eutreptiales</taxon>
        <taxon>Eutreptiaceae</taxon>
        <taxon>Eutreptiella</taxon>
    </lineage>
</organism>
<evidence type="ECO:0000313" key="1">
    <source>
        <dbReference type="EMBL" id="CAD9030624.1"/>
    </source>
</evidence>
<reference evidence="1" key="1">
    <citation type="submission" date="2021-01" db="EMBL/GenBank/DDBJ databases">
        <authorList>
            <person name="Corre E."/>
            <person name="Pelletier E."/>
            <person name="Niang G."/>
            <person name="Scheremetjew M."/>
            <person name="Finn R."/>
            <person name="Kale V."/>
            <person name="Holt S."/>
            <person name="Cochrane G."/>
            <person name="Meng A."/>
            <person name="Brown T."/>
            <person name="Cohen L."/>
        </authorList>
    </citation>
    <scope>NUCLEOTIDE SEQUENCE</scope>
    <source>
        <strain evidence="1">NIES-381</strain>
    </source>
</reference>